<dbReference type="Proteomes" id="UP000092666">
    <property type="component" value="Unassembled WGS sequence"/>
</dbReference>
<feature type="compositionally biased region" description="Low complexity" evidence="1">
    <location>
        <begin position="37"/>
        <end position="65"/>
    </location>
</feature>
<organism evidence="2 3">
    <name type="scientific">Kwoniella heveanensis BCC8398</name>
    <dbReference type="NCBI Taxonomy" id="1296120"/>
    <lineage>
        <taxon>Eukaryota</taxon>
        <taxon>Fungi</taxon>
        <taxon>Dikarya</taxon>
        <taxon>Basidiomycota</taxon>
        <taxon>Agaricomycotina</taxon>
        <taxon>Tremellomycetes</taxon>
        <taxon>Tremellales</taxon>
        <taxon>Cryptococcaceae</taxon>
        <taxon>Kwoniella</taxon>
    </lineage>
</organism>
<reference evidence="3" key="2">
    <citation type="submission" date="2013-12" db="EMBL/GenBank/DDBJ databases">
        <title>Evolution of pathogenesis and genome organization in the Tremellales.</title>
        <authorList>
            <person name="Cuomo C."/>
            <person name="Litvintseva A."/>
            <person name="Heitman J."/>
            <person name="Chen Y."/>
            <person name="Sun S."/>
            <person name="Springer D."/>
            <person name="Dromer F."/>
            <person name="Young S."/>
            <person name="Zeng Q."/>
            <person name="Chapman S."/>
            <person name="Gujja S."/>
            <person name="Saif S."/>
            <person name="Birren B."/>
        </authorList>
    </citation>
    <scope>NUCLEOTIDE SEQUENCE [LARGE SCALE GENOMIC DNA]</scope>
    <source>
        <strain evidence="3">BCC8398</strain>
    </source>
</reference>
<proteinExistence type="predicted"/>
<keyword evidence="3" id="KW-1185">Reference proteome</keyword>
<accession>A0A1B9GW91</accession>
<feature type="compositionally biased region" description="Basic and acidic residues" evidence="1">
    <location>
        <begin position="1"/>
        <end position="13"/>
    </location>
</feature>
<feature type="region of interest" description="Disordered" evidence="1">
    <location>
        <begin position="1"/>
        <end position="124"/>
    </location>
</feature>
<feature type="compositionally biased region" description="Polar residues" evidence="1">
    <location>
        <begin position="14"/>
        <end position="27"/>
    </location>
</feature>
<reference evidence="2 3" key="1">
    <citation type="submission" date="2013-07" db="EMBL/GenBank/DDBJ databases">
        <title>The Genome Sequence of Cryptococcus heveanensis BCC8398.</title>
        <authorList>
            <consortium name="The Broad Institute Genome Sequencing Platform"/>
            <person name="Cuomo C."/>
            <person name="Litvintseva A."/>
            <person name="Chen Y."/>
            <person name="Heitman J."/>
            <person name="Sun S."/>
            <person name="Springer D."/>
            <person name="Dromer F."/>
            <person name="Young S.K."/>
            <person name="Zeng Q."/>
            <person name="Gargeya S."/>
            <person name="Fitzgerald M."/>
            <person name="Abouelleil A."/>
            <person name="Alvarado L."/>
            <person name="Berlin A.M."/>
            <person name="Chapman S.B."/>
            <person name="Dewar J."/>
            <person name="Goldberg J."/>
            <person name="Griggs A."/>
            <person name="Gujja S."/>
            <person name="Hansen M."/>
            <person name="Howarth C."/>
            <person name="Imamovic A."/>
            <person name="Larimer J."/>
            <person name="McCowan C."/>
            <person name="Murphy C."/>
            <person name="Pearson M."/>
            <person name="Priest M."/>
            <person name="Roberts A."/>
            <person name="Saif S."/>
            <person name="Shea T."/>
            <person name="Sykes S."/>
            <person name="Wortman J."/>
            <person name="Nusbaum C."/>
            <person name="Birren B."/>
        </authorList>
    </citation>
    <scope>NUCLEOTIDE SEQUENCE [LARGE SCALE GENOMIC DNA]</scope>
    <source>
        <strain evidence="2 3">BCC8398</strain>
    </source>
</reference>
<evidence type="ECO:0000313" key="3">
    <source>
        <dbReference type="Proteomes" id="UP000092666"/>
    </source>
</evidence>
<evidence type="ECO:0000313" key="2">
    <source>
        <dbReference type="EMBL" id="OCF35302.1"/>
    </source>
</evidence>
<evidence type="ECO:0000256" key="1">
    <source>
        <dbReference type="SAM" id="MobiDB-lite"/>
    </source>
</evidence>
<dbReference type="AlphaFoldDB" id="A0A1B9GW91"/>
<protein>
    <submittedName>
        <fullName evidence="2">Uncharacterized protein</fullName>
    </submittedName>
</protein>
<name>A0A1B9GW91_9TREE</name>
<gene>
    <name evidence="2" type="ORF">I316_02848</name>
</gene>
<sequence length="124" mass="12320">MNDEEAAGHHTEPADNTETEVSVTASERSGAAAVSESGTATSDAAGASAPGTGTAASATGTGPSTNRYTPERAISDVEGPFTMRRPPPPPSEGSIQFRGYIDSSSRGANGQRGAATASLHGASN</sequence>
<dbReference type="EMBL" id="KI669499">
    <property type="protein sequence ID" value="OCF35302.1"/>
    <property type="molecule type" value="Genomic_DNA"/>
</dbReference>